<reference evidence="1 2" key="1">
    <citation type="submission" date="2019-03" db="EMBL/GenBank/DDBJ databases">
        <title>Genomic Encyclopedia of Type Strains, Phase IV (KMG-IV): sequencing the most valuable type-strain genomes for metagenomic binning, comparative biology and taxonomic classification.</title>
        <authorList>
            <person name="Goeker M."/>
        </authorList>
    </citation>
    <scope>NUCLEOTIDE SEQUENCE [LARGE SCALE GENOMIC DNA]</scope>
    <source>
        <strain evidence="1 2">DSM 24984</strain>
    </source>
</reference>
<comment type="caution">
    <text evidence="1">The sequence shown here is derived from an EMBL/GenBank/DDBJ whole genome shotgun (WGS) entry which is preliminary data.</text>
</comment>
<proteinExistence type="predicted"/>
<organism evidence="1 2">
    <name type="scientific">Seleniivibrio woodruffii</name>
    <dbReference type="NCBI Taxonomy" id="1078050"/>
    <lineage>
        <taxon>Bacteria</taxon>
        <taxon>Pseudomonadati</taxon>
        <taxon>Deferribacterota</taxon>
        <taxon>Deferribacteres</taxon>
        <taxon>Deferribacterales</taxon>
        <taxon>Geovibrionaceae</taxon>
        <taxon>Seleniivibrio</taxon>
    </lineage>
</organism>
<accession>A0A4R1K7P2</accession>
<dbReference type="AlphaFoldDB" id="A0A4R1K7P2"/>
<sequence>MSRTEMIAFCLTAFIFIATMLIALAGEICRTGF</sequence>
<keyword evidence="2" id="KW-1185">Reference proteome</keyword>
<dbReference type="Proteomes" id="UP000294614">
    <property type="component" value="Unassembled WGS sequence"/>
</dbReference>
<dbReference type="EMBL" id="SMGG01000005">
    <property type="protein sequence ID" value="TCK60060.1"/>
    <property type="molecule type" value="Genomic_DNA"/>
</dbReference>
<protein>
    <submittedName>
        <fullName evidence="1">Uncharacterized protein</fullName>
    </submittedName>
</protein>
<name>A0A4R1K7P2_9BACT</name>
<evidence type="ECO:0000313" key="1">
    <source>
        <dbReference type="EMBL" id="TCK60060.1"/>
    </source>
</evidence>
<gene>
    <name evidence="1" type="ORF">C8D98_2236</name>
</gene>
<evidence type="ECO:0000313" key="2">
    <source>
        <dbReference type="Proteomes" id="UP000294614"/>
    </source>
</evidence>